<dbReference type="STRING" id="1305764.R9PB93"/>
<feature type="compositionally biased region" description="Basic and acidic residues" evidence="1">
    <location>
        <begin position="239"/>
        <end position="255"/>
    </location>
</feature>
<sequence>MDPIVYLSQVRFHQSIHCARTQSRVTFALGGDGWHPATITHYGNIKKMSSMAPGHYRHNGPILLYLLPSGCSRLLGMLLEGICRAHQVSILAIDRPGSGGTSMCPLQDRLQIATQQAQSVLEALQLDQAGQPQIRLISHSAGWFYALSLLEAAPLYFARPGCATRCLFSSPFIPTSLSSSLTLSLLPKSLVALAPKVLPVVSRSLSWSTGLGDDILNVSKGLVSWKDTEVDPDLTQEQQRQEREKLESKDREIRRRSVVKNPRARFHPPYSPHLKHGLNAWKQPDQSPKTTPRHPKTGRALKSGGDLLFDYVIEEGSMAGMTEDYLLCLGKAPGLDNEALANWMLAKLESAFGAVAALSGAPAELVVLWGGADFMIPQKGRDYLDSVLKDPRFSESITYQQWEMAEGGHDATLFAEKVMVDVLDFLSCLDQAR</sequence>
<accession>R9PB93</accession>
<dbReference type="SUPFAM" id="SSF53474">
    <property type="entry name" value="alpha/beta-Hydrolases"/>
    <property type="match status" value="1"/>
</dbReference>
<dbReference type="Gene3D" id="3.40.50.1820">
    <property type="entry name" value="alpha/beta hydrolase"/>
    <property type="match status" value="1"/>
</dbReference>
<evidence type="ECO:0000313" key="3">
    <source>
        <dbReference type="Proteomes" id="UP000014071"/>
    </source>
</evidence>
<dbReference type="OrthoDB" id="294702at2759"/>
<reference evidence="3" key="1">
    <citation type="journal article" date="2013" name="Genome Announc.">
        <title>Draft genome sequence of the basidiomycetous yeast-like fungus Pseudozyma hubeiensis SY62, which produces an abundant amount of the biosurfactant mannosylerythritol lipids.</title>
        <authorList>
            <person name="Konishi M."/>
            <person name="Hatada Y."/>
            <person name="Horiuchi J."/>
        </authorList>
    </citation>
    <scope>NUCLEOTIDE SEQUENCE [LARGE SCALE GENOMIC DNA]</scope>
    <source>
        <strain evidence="3">SY62</strain>
    </source>
</reference>
<feature type="region of interest" description="Disordered" evidence="1">
    <location>
        <begin position="231"/>
        <end position="300"/>
    </location>
</feature>
<dbReference type="RefSeq" id="XP_012192094.1">
    <property type="nucleotide sequence ID" value="XM_012336704.1"/>
</dbReference>
<dbReference type="HOGENOM" id="CLU_637977_0_0_1"/>
<dbReference type="GeneID" id="24111373"/>
<feature type="compositionally biased region" description="Basic residues" evidence="1">
    <location>
        <begin position="256"/>
        <end position="266"/>
    </location>
</feature>
<dbReference type="InterPro" id="IPR029058">
    <property type="entry name" value="AB_hydrolase_fold"/>
</dbReference>
<organism evidence="2 3">
    <name type="scientific">Pseudozyma hubeiensis (strain SY62)</name>
    <name type="common">Yeast</name>
    <dbReference type="NCBI Taxonomy" id="1305764"/>
    <lineage>
        <taxon>Eukaryota</taxon>
        <taxon>Fungi</taxon>
        <taxon>Dikarya</taxon>
        <taxon>Basidiomycota</taxon>
        <taxon>Ustilaginomycotina</taxon>
        <taxon>Ustilaginomycetes</taxon>
        <taxon>Ustilaginales</taxon>
        <taxon>Ustilaginaceae</taxon>
        <taxon>Pseudozyma</taxon>
    </lineage>
</organism>
<name>R9PB93_PSEHS</name>
<gene>
    <name evidence="2" type="ORF">PHSY_006101</name>
</gene>
<evidence type="ECO:0000313" key="2">
    <source>
        <dbReference type="EMBL" id="GAC98507.1"/>
    </source>
</evidence>
<protein>
    <recommendedName>
        <fullName evidence="4">AB hydrolase-1 domain-containing protein</fullName>
    </recommendedName>
</protein>
<dbReference type="AlphaFoldDB" id="R9PB93"/>
<keyword evidence="3" id="KW-1185">Reference proteome</keyword>
<dbReference type="eggNOG" id="ENOG502SI41">
    <property type="taxonomic scope" value="Eukaryota"/>
</dbReference>
<dbReference type="Proteomes" id="UP000014071">
    <property type="component" value="Unassembled WGS sequence"/>
</dbReference>
<dbReference type="EMBL" id="DF238821">
    <property type="protein sequence ID" value="GAC98507.1"/>
    <property type="molecule type" value="Genomic_DNA"/>
</dbReference>
<evidence type="ECO:0000256" key="1">
    <source>
        <dbReference type="SAM" id="MobiDB-lite"/>
    </source>
</evidence>
<evidence type="ECO:0008006" key="4">
    <source>
        <dbReference type="Google" id="ProtNLM"/>
    </source>
</evidence>
<proteinExistence type="predicted"/>